<evidence type="ECO:0000256" key="3">
    <source>
        <dbReference type="ARBA" id="ARBA00011048"/>
    </source>
</evidence>
<dbReference type="InterPro" id="IPR036188">
    <property type="entry name" value="FAD/NAD-bd_sf"/>
</dbReference>
<dbReference type="Gene3D" id="3.40.50.720">
    <property type="entry name" value="NAD(P)-binding Rossmann-like Domain"/>
    <property type="match status" value="1"/>
</dbReference>
<dbReference type="InterPro" id="IPR013785">
    <property type="entry name" value="Aldolase_TIM"/>
</dbReference>
<evidence type="ECO:0000256" key="7">
    <source>
        <dbReference type="ARBA" id="ARBA00023002"/>
    </source>
</evidence>
<evidence type="ECO:0000256" key="2">
    <source>
        <dbReference type="ARBA" id="ARBA00001966"/>
    </source>
</evidence>
<name>A0ABY4E2C5_9NEIS</name>
<dbReference type="CDD" id="cd04734">
    <property type="entry name" value="OYE_like_3_FMN"/>
    <property type="match status" value="1"/>
</dbReference>
<evidence type="ECO:0000256" key="9">
    <source>
        <dbReference type="ARBA" id="ARBA00023014"/>
    </source>
</evidence>
<dbReference type="InterPro" id="IPR001155">
    <property type="entry name" value="OxRdtase_FMN_N"/>
</dbReference>
<dbReference type="InterPro" id="IPR023753">
    <property type="entry name" value="FAD/NAD-binding_dom"/>
</dbReference>
<organism evidence="12 13">
    <name type="scientific">Vitreoscilla massiliensis</name>
    <dbReference type="NCBI Taxonomy" id="1689272"/>
    <lineage>
        <taxon>Bacteria</taxon>
        <taxon>Pseudomonadati</taxon>
        <taxon>Pseudomonadota</taxon>
        <taxon>Betaproteobacteria</taxon>
        <taxon>Neisseriales</taxon>
        <taxon>Neisseriaceae</taxon>
        <taxon>Vitreoscilla</taxon>
    </lineage>
</organism>
<feature type="domain" description="FAD/NAD(P)-binding" evidence="11">
    <location>
        <begin position="388"/>
        <end position="491"/>
    </location>
</feature>
<keyword evidence="4" id="KW-0285">Flavoprotein</keyword>
<evidence type="ECO:0000256" key="1">
    <source>
        <dbReference type="ARBA" id="ARBA00001917"/>
    </source>
</evidence>
<evidence type="ECO:0000259" key="11">
    <source>
        <dbReference type="Pfam" id="PF07992"/>
    </source>
</evidence>
<dbReference type="Gene3D" id="3.50.50.60">
    <property type="entry name" value="FAD/NAD(P)-binding domain"/>
    <property type="match status" value="1"/>
</dbReference>
<evidence type="ECO:0000256" key="4">
    <source>
        <dbReference type="ARBA" id="ARBA00022630"/>
    </source>
</evidence>
<proteinExistence type="inferred from homology"/>
<feature type="domain" description="NADH:flavin oxidoreductase/NADH oxidase N-terminal" evidence="10">
    <location>
        <begin position="9"/>
        <end position="339"/>
    </location>
</feature>
<comment type="cofactor">
    <cofactor evidence="2">
        <name>[4Fe-4S] cluster</name>
        <dbReference type="ChEBI" id="CHEBI:49883"/>
    </cofactor>
</comment>
<dbReference type="Proteomes" id="UP000832011">
    <property type="component" value="Chromosome"/>
</dbReference>
<protein>
    <submittedName>
        <fullName evidence="12">FAD-dependent oxidoreductase</fullName>
    </submittedName>
</protein>
<evidence type="ECO:0000256" key="6">
    <source>
        <dbReference type="ARBA" id="ARBA00022723"/>
    </source>
</evidence>
<evidence type="ECO:0000313" key="13">
    <source>
        <dbReference type="Proteomes" id="UP000832011"/>
    </source>
</evidence>
<comment type="similarity">
    <text evidence="3">In the N-terminal section; belongs to the NADH:flavin oxidoreductase/NADH oxidase family.</text>
</comment>
<keyword evidence="7" id="KW-0560">Oxidoreductase</keyword>
<accession>A0ABY4E2C5</accession>
<keyword evidence="6" id="KW-0479">Metal-binding</keyword>
<reference evidence="12 13" key="1">
    <citation type="journal article" date="2022" name="Res Sq">
        <title>Evolution of multicellular longitudinally dividing oral cavity symbionts (Neisseriaceae).</title>
        <authorList>
            <person name="Nyongesa S."/>
            <person name="Weber P."/>
            <person name="Bernet E."/>
            <person name="Pullido F."/>
            <person name="Nieckarz M."/>
            <person name="Delaby M."/>
            <person name="Nieves C."/>
            <person name="Viehboeck T."/>
            <person name="Krause N."/>
            <person name="Rivera-Millot A."/>
            <person name="Nakamura A."/>
            <person name="Vischer N."/>
            <person name="VanNieuwenhze M."/>
            <person name="Brun Y."/>
            <person name="Cava F."/>
            <person name="Bulgheresi S."/>
            <person name="Veyrier F."/>
        </authorList>
    </citation>
    <scope>NUCLEOTIDE SEQUENCE [LARGE SCALE GENOMIC DNA]</scope>
    <source>
        <strain evidence="12 13">SN4</strain>
    </source>
</reference>
<dbReference type="RefSeq" id="WP_058356159.1">
    <property type="nucleotide sequence ID" value="NZ_CABKVG010000008.1"/>
</dbReference>
<dbReference type="SUPFAM" id="SSF51971">
    <property type="entry name" value="Nucleotide-binding domain"/>
    <property type="match status" value="1"/>
</dbReference>
<evidence type="ECO:0000259" key="10">
    <source>
        <dbReference type="Pfam" id="PF00724"/>
    </source>
</evidence>
<keyword evidence="9" id="KW-0411">Iron-sulfur</keyword>
<dbReference type="PANTHER" id="PTHR42917">
    <property type="entry name" value="2,4-DIENOYL-COA REDUCTASE"/>
    <property type="match status" value="1"/>
</dbReference>
<evidence type="ECO:0000256" key="8">
    <source>
        <dbReference type="ARBA" id="ARBA00023004"/>
    </source>
</evidence>
<dbReference type="PRINTS" id="PR00368">
    <property type="entry name" value="FADPNR"/>
</dbReference>
<evidence type="ECO:0000256" key="5">
    <source>
        <dbReference type="ARBA" id="ARBA00022643"/>
    </source>
</evidence>
<dbReference type="Pfam" id="PF07992">
    <property type="entry name" value="Pyr_redox_2"/>
    <property type="match status" value="1"/>
</dbReference>
<keyword evidence="8" id="KW-0408">Iron</keyword>
<evidence type="ECO:0000313" key="12">
    <source>
        <dbReference type="EMBL" id="UOO89934.1"/>
    </source>
</evidence>
<dbReference type="Pfam" id="PF00724">
    <property type="entry name" value="Oxidored_FMN"/>
    <property type="match status" value="1"/>
</dbReference>
<dbReference type="InterPro" id="IPR051793">
    <property type="entry name" value="NADH:flavin_oxidoreductase"/>
</dbReference>
<comment type="cofactor">
    <cofactor evidence="1">
        <name>FMN</name>
        <dbReference type="ChEBI" id="CHEBI:58210"/>
    </cofactor>
</comment>
<dbReference type="PANTHER" id="PTHR42917:SF2">
    <property type="entry name" value="2,4-DIENOYL-COA REDUCTASE [(2E)-ENOYL-COA-PRODUCING]"/>
    <property type="match status" value="1"/>
</dbReference>
<dbReference type="SUPFAM" id="SSF51905">
    <property type="entry name" value="FAD/NAD(P)-binding domain"/>
    <property type="match status" value="1"/>
</dbReference>
<dbReference type="Gene3D" id="3.20.20.70">
    <property type="entry name" value="Aldolase class I"/>
    <property type="match status" value="1"/>
</dbReference>
<keyword evidence="13" id="KW-1185">Reference proteome</keyword>
<gene>
    <name evidence="12" type="ORF">LVJ82_02800</name>
</gene>
<sequence>MAYQALEHLFSPIQVRHTTIKNRILSTGHDTTMPVDGTINERLLAYQRARAEGGAGLIVLQVSGVHESARYTTHLLMATEPECVDGYRKMAEMCHAHGTKVFAQIFHPGREIMEAGEGLLAVAYSASAVPNERFHVMPKPLNQRMIDEISAGYVQAARYMHEAGIDGVEFVASHGYLPAQFMSTQINLREDEYGGSLENRLRFSVDILKAIRAATSDDFVIGMRISADELDGGGLDADEVLEICQALQPHLDYVNLTLGTSASLGGAVHIAPPMAFKAGYIAEQTKVFKDGLNIPVFIAGRINQPQDADLIIKNGQADMCGMTRALICDPKMPNKAQNNQFDDIRACIGCNQACIGHFHKGQPISCIQHPQTGREQQYGSLQAASERKKVMVIGGGPAGMNAALIAAQRGHEVSLYESGKQLGGQALLAQQLARRAEFGGLITNLLQAMSQHNIDIQLNSRVDVAAVQAAKPDVVVLATGAAPYERPIEADDSILKLNAWQYLQGTAPRGKSVLLTDWRCDWVAPGIAELLVKQGFDVSIAVNGLCLGETLPLYVRDDLSATAQRLGIKLIPNARLYGYDNGTVYLQHNTSAEAMELEGIDTIIACDGQVSVDELGDALEDLGIALYRIGDCNTPRTAEEAVYEGLKIAAMI</sequence>
<dbReference type="EMBL" id="CP091511">
    <property type="protein sequence ID" value="UOO89934.1"/>
    <property type="molecule type" value="Genomic_DNA"/>
</dbReference>
<dbReference type="SUPFAM" id="SSF51395">
    <property type="entry name" value="FMN-linked oxidoreductases"/>
    <property type="match status" value="1"/>
</dbReference>
<keyword evidence="5" id="KW-0288">FMN</keyword>